<evidence type="ECO:0000259" key="2">
    <source>
        <dbReference type="PROSITE" id="PS50994"/>
    </source>
</evidence>
<protein>
    <recommendedName>
        <fullName evidence="2">Integrase catalytic domain-containing protein</fullName>
    </recommendedName>
</protein>
<dbReference type="InterPro" id="IPR036397">
    <property type="entry name" value="RNaseH_sf"/>
</dbReference>
<dbReference type="InterPro" id="IPR001584">
    <property type="entry name" value="Integrase_cat-core"/>
</dbReference>
<dbReference type="Proteomes" id="UP000594454">
    <property type="component" value="Chromosome 5"/>
</dbReference>
<dbReference type="Pfam" id="PF00665">
    <property type="entry name" value="rve"/>
    <property type="match status" value="1"/>
</dbReference>
<name>A0A7R8V2L8_HERIL</name>
<dbReference type="PANTHER" id="PTHR37984:SF5">
    <property type="entry name" value="PROTEIN NYNRIN-LIKE"/>
    <property type="match status" value="1"/>
</dbReference>
<feature type="region of interest" description="Disordered" evidence="1">
    <location>
        <begin position="216"/>
        <end position="235"/>
    </location>
</feature>
<dbReference type="AlphaFoldDB" id="A0A7R8V2L8"/>
<evidence type="ECO:0000313" key="3">
    <source>
        <dbReference type="EMBL" id="CAD7091730.1"/>
    </source>
</evidence>
<evidence type="ECO:0000313" key="4">
    <source>
        <dbReference type="Proteomes" id="UP000594454"/>
    </source>
</evidence>
<organism evidence="3 4">
    <name type="scientific">Hermetia illucens</name>
    <name type="common">Black soldier fly</name>
    <dbReference type="NCBI Taxonomy" id="343691"/>
    <lineage>
        <taxon>Eukaryota</taxon>
        <taxon>Metazoa</taxon>
        <taxon>Ecdysozoa</taxon>
        <taxon>Arthropoda</taxon>
        <taxon>Hexapoda</taxon>
        <taxon>Insecta</taxon>
        <taxon>Pterygota</taxon>
        <taxon>Neoptera</taxon>
        <taxon>Endopterygota</taxon>
        <taxon>Diptera</taxon>
        <taxon>Brachycera</taxon>
        <taxon>Stratiomyomorpha</taxon>
        <taxon>Stratiomyidae</taxon>
        <taxon>Hermetiinae</taxon>
        <taxon>Hermetia</taxon>
    </lineage>
</organism>
<accession>A0A7R8V2L8</accession>
<dbReference type="PANTHER" id="PTHR37984">
    <property type="entry name" value="PROTEIN CBG26694"/>
    <property type="match status" value="1"/>
</dbReference>
<gene>
    <name evidence="3" type="ORF">HERILL_LOCUS14134</name>
</gene>
<dbReference type="Gene3D" id="3.30.420.10">
    <property type="entry name" value="Ribonuclease H-like superfamily/Ribonuclease H"/>
    <property type="match status" value="1"/>
</dbReference>
<dbReference type="EMBL" id="LR899013">
    <property type="protein sequence ID" value="CAD7091730.1"/>
    <property type="molecule type" value="Genomic_DNA"/>
</dbReference>
<dbReference type="InterPro" id="IPR050951">
    <property type="entry name" value="Retrovirus_Pol_polyprotein"/>
</dbReference>
<dbReference type="InParanoid" id="A0A7R8V2L8"/>
<feature type="compositionally biased region" description="Basic residues" evidence="1">
    <location>
        <begin position="223"/>
        <end position="232"/>
    </location>
</feature>
<dbReference type="InterPro" id="IPR012337">
    <property type="entry name" value="RNaseH-like_sf"/>
</dbReference>
<feature type="domain" description="Integrase catalytic" evidence="2">
    <location>
        <begin position="36"/>
        <end position="189"/>
    </location>
</feature>
<proteinExistence type="predicted"/>
<keyword evidence="4" id="KW-1185">Reference proteome</keyword>
<reference evidence="3 4" key="1">
    <citation type="submission" date="2020-11" db="EMBL/GenBank/DDBJ databases">
        <authorList>
            <person name="Wallbank WR R."/>
            <person name="Pardo Diaz C."/>
            <person name="Kozak K."/>
            <person name="Martin S."/>
            <person name="Jiggins C."/>
            <person name="Moest M."/>
            <person name="Warren A I."/>
            <person name="Generalovic N T."/>
            <person name="Byers J.R.P. K."/>
            <person name="Montejo-Kovacevich G."/>
            <person name="Yen C E."/>
        </authorList>
    </citation>
    <scope>NUCLEOTIDE SEQUENCE [LARGE SCALE GENOMIC DNA]</scope>
</reference>
<evidence type="ECO:0000256" key="1">
    <source>
        <dbReference type="SAM" id="MobiDB-lite"/>
    </source>
</evidence>
<dbReference type="GO" id="GO:0003676">
    <property type="term" value="F:nucleic acid binding"/>
    <property type="evidence" value="ECO:0007669"/>
    <property type="project" value="InterPro"/>
</dbReference>
<dbReference type="OrthoDB" id="8057740at2759"/>
<dbReference type="SUPFAM" id="SSF53098">
    <property type="entry name" value="Ribonuclease H-like"/>
    <property type="match status" value="1"/>
</dbReference>
<sequence length="254" mass="29732">MTKEIKNYVATCDNCNRNKYDRHPAKPELPELETPVPEYPTQILHMDIFEISEEKYLTCVDKFSKFAKFFHLKNKSVLHLRDKLIKVLHYFSVSEVLVSDNEPSFVSPTILNYLEALGVTIYLTPPQKSEVNGTAERLHFTILELLRCIRQEYPDLSLNEAINVTVDRYNNSFHSVTGKKPVDIFFARSQRINYQKLLDFKTKLNQDVKCEIMRRQKNQISKHNSKRTKPKSYKPGDVVFEVDKQIKAKSKPLY</sequence>
<dbReference type="PROSITE" id="PS50994">
    <property type="entry name" value="INTEGRASE"/>
    <property type="match status" value="1"/>
</dbReference>
<dbReference type="GO" id="GO:0015074">
    <property type="term" value="P:DNA integration"/>
    <property type="evidence" value="ECO:0007669"/>
    <property type="project" value="InterPro"/>
</dbReference>